<sequence length="1064" mass="120466">MDFHHQHDEHHPYTQRYQHASMVDPSQLYCFKTLQQAIQNQPQASVNLILGKKNESAFNVPFCTLENPCQHIQQVLRELNNLMNSTAFALFISMPQTRAVVVNVQIMDDMEEENLDNVLETPLYPRLQYYFVFSSYSKSQKTLQFNTPSVLRPDVPHSIIKSRPDLAWVVFFNLNIENLYFMSTQISGLSFCSSILNSTFVQLDSTMQTFSVETSIVESSELLVRSPLSVYVLYTKFYSFNELYFRNMQLTVLSSLIVRDSGIRLTVENGEKMFLQNSQFQNYHLELTTTNIKELHISYTQFINSTNFNGIVTSTHGQLFLVAVCTFKGSGPFLFVRAYKRVESLQLGIENNVIIPSFIYQAMFGIITVQSSIEVYMESCYFRNNTGLGKASSLYLSDIDRFTINATQFIDGSKGSAIVLENYHTHYLYGAYNTIITNCLFENNQCEEFGCAFNDANLALDLTVKDSIFRNNKAALGGGAIYIETAIHFNLLNCTFEGNLVTYHDKVYYTDGRRQIGAGGAVNIFSFLPPVEVSSFIRDCTFIKNTAAVGGALFYVGLSTKSVENCEFKENLALVKGGAIFHYNCQLNETNMKNVKFDHNMALIFGDDYISDITNFSFNLDDGVSMLEFMPGDSIVLNGTALSLNTTVPLFLETIYIDTSNPQLYVISKEFSNYLNISVYIRANDSNSVVYGIHNTTMRTEVSPKERFLPFKINPCKEGYRLALVDVDGTSSLYSCQFNQELPIAIILIVVVPIVFIFFFIGTCIGVLCGVNVCVDIRRRLKRLQDKEKAELSVEQKIIDKAIVFNINQDDYVEAFTSSSSSSLDKHYSQSTSMSHESMKKKMNRKDELGSPLLALNQTEVLTIEMERKPMSFLIPITDLEIIKKIGEGGLGTVYHGKWKDRDVAIKSLKTRMDDDDENDEFEKEVSLLASLRHPCILTFFGVAVSKENKFMVTEYLENGSLERIIYNCKIGRQSLSILDKLRILQDVASGMDYLHSLSPAIVHRDLKPGNVLLDKNNRCKVCDFGLSRTIGTTTSYTMTRNVGTLLYMSPEMISEEDGTFDSF</sequence>
<reference evidence="14 15" key="1">
    <citation type="journal article" date="2019" name="Sci. Rep.">
        <title>Nanopore sequencing improves the draft genome of the human pathogenic amoeba Naegleria fowleri.</title>
        <authorList>
            <person name="Liechti N."/>
            <person name="Schurch N."/>
            <person name="Bruggmann R."/>
            <person name="Wittwer M."/>
        </authorList>
    </citation>
    <scope>NUCLEOTIDE SEQUENCE [LARGE SCALE GENOMIC DNA]</scope>
    <source>
        <strain evidence="14 15">ATCC 30894</strain>
    </source>
</reference>
<comment type="caution">
    <text evidence="14">The sequence shown here is derived from an EMBL/GenBank/DDBJ whole genome shotgun (WGS) entry which is preliminary data.</text>
</comment>
<keyword evidence="11" id="KW-0998">Cell outer membrane</keyword>
<dbReference type="RefSeq" id="XP_044565504.1">
    <property type="nucleotide sequence ID" value="XM_044703886.1"/>
</dbReference>
<evidence type="ECO:0000256" key="7">
    <source>
        <dbReference type="ARBA" id="ARBA00022741"/>
    </source>
</evidence>
<dbReference type="InterPro" id="IPR000719">
    <property type="entry name" value="Prot_kinase_dom"/>
</dbReference>
<keyword evidence="9" id="KW-0067">ATP-binding</keyword>
<dbReference type="SUPFAM" id="SSF51126">
    <property type="entry name" value="Pectin lyase-like"/>
    <property type="match status" value="1"/>
</dbReference>
<dbReference type="PANTHER" id="PTHR44329:SF288">
    <property type="entry name" value="MITOGEN-ACTIVATED PROTEIN KINASE KINASE KINASE 20"/>
    <property type="match status" value="1"/>
</dbReference>
<evidence type="ECO:0000256" key="6">
    <source>
        <dbReference type="ARBA" id="ARBA00022729"/>
    </source>
</evidence>
<keyword evidence="15" id="KW-1185">Reference proteome</keyword>
<feature type="domain" description="Protein kinase" evidence="13">
    <location>
        <begin position="880"/>
        <end position="1064"/>
    </location>
</feature>
<dbReference type="Proteomes" id="UP000444721">
    <property type="component" value="Unassembled WGS sequence"/>
</dbReference>
<feature type="transmembrane region" description="Helical" evidence="12">
    <location>
        <begin position="742"/>
        <end position="775"/>
    </location>
</feature>
<keyword evidence="10 12" id="KW-0472">Membrane</keyword>
<keyword evidence="7" id="KW-0547">Nucleotide-binding</keyword>
<keyword evidence="6" id="KW-0732">Signal</keyword>
<evidence type="ECO:0000256" key="9">
    <source>
        <dbReference type="ARBA" id="ARBA00022840"/>
    </source>
</evidence>
<dbReference type="Gene3D" id="1.10.510.10">
    <property type="entry name" value="Transferase(Phosphotransferase) domain 1"/>
    <property type="match status" value="1"/>
</dbReference>
<proteinExistence type="predicted"/>
<evidence type="ECO:0000256" key="1">
    <source>
        <dbReference type="ARBA" id="ARBA00004196"/>
    </source>
</evidence>
<dbReference type="SMART" id="SM00220">
    <property type="entry name" value="S_TKc"/>
    <property type="match status" value="1"/>
</dbReference>
<keyword evidence="4" id="KW-0964">Secreted</keyword>
<dbReference type="EMBL" id="VFQX01000017">
    <property type="protein sequence ID" value="KAF0980791.1"/>
    <property type="molecule type" value="Genomic_DNA"/>
</dbReference>
<dbReference type="InterPro" id="IPR003368">
    <property type="entry name" value="POMP_repeat"/>
</dbReference>
<keyword evidence="8" id="KW-0418">Kinase</keyword>
<dbReference type="AlphaFoldDB" id="A0A6A5C1D9"/>
<dbReference type="InterPro" id="IPR011009">
    <property type="entry name" value="Kinase-like_dom_sf"/>
</dbReference>
<keyword evidence="12" id="KW-0812">Transmembrane</keyword>
<dbReference type="PANTHER" id="PTHR44329">
    <property type="entry name" value="SERINE/THREONINE-PROTEIN KINASE TNNI3K-RELATED"/>
    <property type="match status" value="1"/>
</dbReference>
<dbReference type="OrthoDB" id="536504at2759"/>
<evidence type="ECO:0000313" key="14">
    <source>
        <dbReference type="EMBL" id="KAF0980791.1"/>
    </source>
</evidence>
<dbReference type="VEuPathDB" id="AmoebaDB:NF0131860"/>
<dbReference type="GO" id="GO:0005576">
    <property type="term" value="C:extracellular region"/>
    <property type="evidence" value="ECO:0007669"/>
    <property type="project" value="UniProtKB-SubCell"/>
</dbReference>
<comment type="subcellular location">
    <subcellularLocation>
        <location evidence="1">Cell envelope</location>
    </subcellularLocation>
    <subcellularLocation>
        <location evidence="2">Cell outer membrane</location>
    </subcellularLocation>
    <subcellularLocation>
        <location evidence="3">Secreted</location>
    </subcellularLocation>
</comment>
<dbReference type="InterPro" id="IPR011050">
    <property type="entry name" value="Pectin_lyase_fold/virulence"/>
</dbReference>
<dbReference type="PROSITE" id="PS00108">
    <property type="entry name" value="PROTEIN_KINASE_ST"/>
    <property type="match status" value="1"/>
</dbReference>
<evidence type="ECO:0000256" key="10">
    <source>
        <dbReference type="ARBA" id="ARBA00023136"/>
    </source>
</evidence>
<dbReference type="Pfam" id="PF02415">
    <property type="entry name" value="Chlam_PMP"/>
    <property type="match status" value="1"/>
</dbReference>
<organism evidence="14 15">
    <name type="scientific">Naegleria fowleri</name>
    <name type="common">Brain eating amoeba</name>
    <dbReference type="NCBI Taxonomy" id="5763"/>
    <lineage>
        <taxon>Eukaryota</taxon>
        <taxon>Discoba</taxon>
        <taxon>Heterolobosea</taxon>
        <taxon>Tetramitia</taxon>
        <taxon>Eutetramitia</taxon>
        <taxon>Vahlkampfiidae</taxon>
        <taxon>Naegleria</taxon>
    </lineage>
</organism>
<dbReference type="InterPro" id="IPR051681">
    <property type="entry name" value="Ser/Thr_Kinases-Pseudokinases"/>
</dbReference>
<evidence type="ECO:0000256" key="8">
    <source>
        <dbReference type="ARBA" id="ARBA00022777"/>
    </source>
</evidence>
<gene>
    <name evidence="14" type="ORF">FDP41_013274</name>
</gene>
<evidence type="ECO:0000256" key="3">
    <source>
        <dbReference type="ARBA" id="ARBA00004613"/>
    </source>
</evidence>
<dbReference type="VEuPathDB" id="AmoebaDB:NF0037190"/>
<evidence type="ECO:0000313" key="15">
    <source>
        <dbReference type="Proteomes" id="UP000444721"/>
    </source>
</evidence>
<keyword evidence="5" id="KW-0808">Transferase</keyword>
<evidence type="ECO:0000256" key="11">
    <source>
        <dbReference type="ARBA" id="ARBA00023237"/>
    </source>
</evidence>
<protein>
    <recommendedName>
        <fullName evidence="13">Protein kinase domain-containing protein</fullName>
    </recommendedName>
</protein>
<dbReference type="VEuPathDB" id="AmoebaDB:NfTy_036610"/>
<dbReference type="VEuPathDB" id="AmoebaDB:FDP41_013274"/>
<dbReference type="GeneID" id="68120489"/>
<evidence type="ECO:0000256" key="2">
    <source>
        <dbReference type="ARBA" id="ARBA00004442"/>
    </source>
</evidence>
<dbReference type="GO" id="GO:0005524">
    <property type="term" value="F:ATP binding"/>
    <property type="evidence" value="ECO:0007669"/>
    <property type="project" value="UniProtKB-KW"/>
</dbReference>
<dbReference type="SUPFAM" id="SSF56112">
    <property type="entry name" value="Protein kinase-like (PK-like)"/>
    <property type="match status" value="1"/>
</dbReference>
<accession>A0A6A5C1D9</accession>
<name>A0A6A5C1D9_NAEFO</name>
<dbReference type="InterPro" id="IPR008271">
    <property type="entry name" value="Ser/Thr_kinase_AS"/>
</dbReference>
<evidence type="ECO:0000256" key="12">
    <source>
        <dbReference type="SAM" id="Phobius"/>
    </source>
</evidence>
<keyword evidence="12" id="KW-1133">Transmembrane helix</keyword>
<evidence type="ECO:0000259" key="13">
    <source>
        <dbReference type="PROSITE" id="PS50011"/>
    </source>
</evidence>
<evidence type="ECO:0000256" key="4">
    <source>
        <dbReference type="ARBA" id="ARBA00022525"/>
    </source>
</evidence>
<dbReference type="Pfam" id="PF00069">
    <property type="entry name" value="Pkinase"/>
    <property type="match status" value="1"/>
</dbReference>
<dbReference type="PROSITE" id="PS50011">
    <property type="entry name" value="PROTEIN_KINASE_DOM"/>
    <property type="match status" value="1"/>
</dbReference>
<evidence type="ECO:0000256" key="5">
    <source>
        <dbReference type="ARBA" id="ARBA00022679"/>
    </source>
</evidence>
<dbReference type="GO" id="GO:0004674">
    <property type="term" value="F:protein serine/threonine kinase activity"/>
    <property type="evidence" value="ECO:0007669"/>
    <property type="project" value="TreeGrafter"/>
</dbReference>